<dbReference type="GO" id="GO:0005739">
    <property type="term" value="C:mitochondrion"/>
    <property type="evidence" value="ECO:0007669"/>
    <property type="project" value="UniProtKB-SubCell"/>
</dbReference>
<evidence type="ECO:0000313" key="10">
    <source>
        <dbReference type="Proteomes" id="UP000509704"/>
    </source>
</evidence>
<evidence type="ECO:0000256" key="4">
    <source>
        <dbReference type="ARBA" id="ARBA00022980"/>
    </source>
</evidence>
<keyword evidence="3" id="KW-0809">Transit peptide</keyword>
<dbReference type="Gene3D" id="6.10.250.3440">
    <property type="match status" value="1"/>
</dbReference>
<evidence type="ECO:0000256" key="3">
    <source>
        <dbReference type="ARBA" id="ARBA00022946"/>
    </source>
</evidence>
<dbReference type="Pfam" id="PF09812">
    <property type="entry name" value="MRP-L28"/>
    <property type="match status" value="1"/>
</dbReference>
<dbReference type="GO" id="GO:1990904">
    <property type="term" value="C:ribonucleoprotein complex"/>
    <property type="evidence" value="ECO:0007669"/>
    <property type="project" value="UniProtKB-KW"/>
</dbReference>
<dbReference type="GO" id="GO:0005840">
    <property type="term" value="C:ribosome"/>
    <property type="evidence" value="ECO:0007669"/>
    <property type="project" value="UniProtKB-KW"/>
</dbReference>
<dbReference type="EMBL" id="CP058607">
    <property type="protein sequence ID" value="QLG72841.1"/>
    <property type="molecule type" value="Genomic_DNA"/>
</dbReference>
<protein>
    <recommendedName>
        <fullName evidence="7">Large ribosomal subunit protein mL40</fullName>
    </recommendedName>
</protein>
<organism evidence="9 10">
    <name type="scientific">Zygotorulaspora mrakii</name>
    <name type="common">Zygosaccharomyces mrakii</name>
    <dbReference type="NCBI Taxonomy" id="42260"/>
    <lineage>
        <taxon>Eukaryota</taxon>
        <taxon>Fungi</taxon>
        <taxon>Dikarya</taxon>
        <taxon>Ascomycota</taxon>
        <taxon>Saccharomycotina</taxon>
        <taxon>Saccharomycetes</taxon>
        <taxon>Saccharomycetales</taxon>
        <taxon>Saccharomycetaceae</taxon>
        <taxon>Zygotorulaspora</taxon>
    </lineage>
</organism>
<dbReference type="PANTHER" id="PTHR39150">
    <property type="entry name" value="54S RIBOSOMAL PROTEIN L28, MITOCHONDRIAL"/>
    <property type="match status" value="1"/>
</dbReference>
<dbReference type="OrthoDB" id="2098203at2759"/>
<evidence type="ECO:0000256" key="7">
    <source>
        <dbReference type="ARBA" id="ARBA00035192"/>
    </source>
</evidence>
<reference evidence="9 10" key="1">
    <citation type="submission" date="2020-07" db="EMBL/GenBank/DDBJ databases">
        <title>The yeast mating-type switching endonuclease HO is a domesticated member of an unorthodox homing genetic element family.</title>
        <authorList>
            <person name="Coughlan A.Y."/>
            <person name="Lombardi L."/>
            <person name="Braun-Galleani S."/>
            <person name="Martos A.R."/>
            <person name="Galeote V."/>
            <person name="Bigey F."/>
            <person name="Dequin S."/>
            <person name="Byrne K.P."/>
            <person name="Wolfe K.H."/>
        </authorList>
    </citation>
    <scope>NUCLEOTIDE SEQUENCE [LARGE SCALE GENOMIC DNA]</scope>
    <source>
        <strain evidence="9 10">NRRL Y-6702</strain>
    </source>
</reference>
<keyword evidence="5" id="KW-0496">Mitochondrion</keyword>
<dbReference type="GO" id="GO:0003735">
    <property type="term" value="F:structural constituent of ribosome"/>
    <property type="evidence" value="ECO:0007669"/>
    <property type="project" value="InterPro"/>
</dbReference>
<accession>A0A7H9B2F5</accession>
<keyword evidence="4" id="KW-0689">Ribosomal protein</keyword>
<keyword evidence="6" id="KW-0687">Ribonucleoprotein</keyword>
<sequence length="218" mass="24964">MYFQVPCIDGLIIAFVVTFHPFCMIITFFQIQHATLTDLLTILERQIKQMFESSSGSRLGLTLMSNMLLINKCALGAAPAKNPSIGQFSVIFTRGKRTKSKGGLPPLAQRVITQLSVLSASRKQPKLLKLSREDLIKHETIQRCWSTYQAELRAKRNEQLKLQYKSISKAMNLLSELNPKLYEAAKSEEQGKRFPMDLRVPTEYPPNKIWYHAFKEKE</sequence>
<name>A0A7H9B2F5_ZYGMR</name>
<dbReference type="Proteomes" id="UP000509704">
    <property type="component" value="Chromosome 4"/>
</dbReference>
<feature type="transmembrane region" description="Helical" evidence="8">
    <location>
        <begin position="12"/>
        <end position="31"/>
    </location>
</feature>
<dbReference type="RefSeq" id="XP_037144568.1">
    <property type="nucleotide sequence ID" value="XM_037288673.1"/>
</dbReference>
<evidence type="ECO:0000256" key="5">
    <source>
        <dbReference type="ARBA" id="ARBA00023128"/>
    </source>
</evidence>
<keyword evidence="8" id="KW-0472">Membrane</keyword>
<keyword evidence="8" id="KW-1133">Transmembrane helix</keyword>
<proteinExistence type="inferred from homology"/>
<keyword evidence="10" id="KW-1185">Reference proteome</keyword>
<keyword evidence="8" id="KW-0812">Transmembrane</keyword>
<evidence type="ECO:0000256" key="2">
    <source>
        <dbReference type="ARBA" id="ARBA00009360"/>
    </source>
</evidence>
<dbReference type="FunFam" id="6.10.250.3440:FF:000001">
    <property type="entry name" value="Mitochondrial ribosomal protein L40"/>
    <property type="match status" value="1"/>
</dbReference>
<dbReference type="InterPro" id="IPR019192">
    <property type="entry name" value="Ribosomal_mL40"/>
</dbReference>
<comment type="subcellular location">
    <subcellularLocation>
        <location evidence="1">Mitochondrion</location>
    </subcellularLocation>
</comment>
<evidence type="ECO:0000256" key="8">
    <source>
        <dbReference type="SAM" id="Phobius"/>
    </source>
</evidence>
<evidence type="ECO:0000256" key="6">
    <source>
        <dbReference type="ARBA" id="ARBA00023274"/>
    </source>
</evidence>
<dbReference type="PANTHER" id="PTHR39150:SF1">
    <property type="entry name" value="LARGE RIBOSOMAL SUBUNIT PROTEIN ML40"/>
    <property type="match status" value="1"/>
</dbReference>
<dbReference type="AlphaFoldDB" id="A0A7H9B2F5"/>
<evidence type="ECO:0000313" key="9">
    <source>
        <dbReference type="EMBL" id="QLG72841.1"/>
    </source>
</evidence>
<dbReference type="GeneID" id="59236564"/>
<dbReference type="KEGG" id="zmk:HG535_0D05500"/>
<dbReference type="GO" id="GO:0032543">
    <property type="term" value="P:mitochondrial translation"/>
    <property type="evidence" value="ECO:0007669"/>
    <property type="project" value="InterPro"/>
</dbReference>
<evidence type="ECO:0000256" key="1">
    <source>
        <dbReference type="ARBA" id="ARBA00004173"/>
    </source>
</evidence>
<gene>
    <name evidence="9" type="ORF">HG535_0D05500</name>
</gene>
<dbReference type="InterPro" id="IPR042831">
    <property type="entry name" value="Ribosomal_mL40_fung"/>
</dbReference>
<comment type="similarity">
    <text evidence="2">Belongs to the mitochondrion-specific ribosomal protein mL40 family.</text>
</comment>